<evidence type="ECO:0008006" key="2">
    <source>
        <dbReference type="Google" id="ProtNLM"/>
    </source>
</evidence>
<dbReference type="AlphaFoldDB" id="A0A6J4IM50"/>
<dbReference type="Pfam" id="PF00702">
    <property type="entry name" value="Hydrolase"/>
    <property type="match status" value="1"/>
</dbReference>
<dbReference type="InterPro" id="IPR051828">
    <property type="entry name" value="HAD-like_hydrolase_domain"/>
</dbReference>
<dbReference type="InterPro" id="IPR044924">
    <property type="entry name" value="HAD-SF_hydro_IA_REG-2-like_cap"/>
</dbReference>
<dbReference type="PANTHER" id="PTHR46191:SF2">
    <property type="entry name" value="HALOACID DEHALOGENASE-LIKE HYDROLASE DOMAIN-CONTAINING PROTEIN 3"/>
    <property type="match status" value="1"/>
</dbReference>
<dbReference type="InterPro" id="IPR023214">
    <property type="entry name" value="HAD_sf"/>
</dbReference>
<gene>
    <name evidence="1" type="ORF">AVDCRST_MAG26-2022</name>
</gene>
<dbReference type="Gene3D" id="3.40.50.1000">
    <property type="entry name" value="HAD superfamily/HAD-like"/>
    <property type="match status" value="1"/>
</dbReference>
<dbReference type="SFLD" id="SFLDS00003">
    <property type="entry name" value="Haloacid_Dehalogenase"/>
    <property type="match status" value="1"/>
</dbReference>
<dbReference type="Gene3D" id="1.10.150.720">
    <property type="entry name" value="Haloacid dehalogenase-like hydrolase"/>
    <property type="match status" value="1"/>
</dbReference>
<dbReference type="SFLD" id="SFLDG01129">
    <property type="entry name" value="C1.5:_HAD__Beta-PGM__Phosphata"/>
    <property type="match status" value="1"/>
</dbReference>
<dbReference type="InterPro" id="IPR036412">
    <property type="entry name" value="HAD-like_sf"/>
</dbReference>
<dbReference type="InterPro" id="IPR006439">
    <property type="entry name" value="HAD-SF_hydro_IA"/>
</dbReference>
<accession>A0A6J4IM50</accession>
<sequence>MLRRPQAVSFDAGYTLIQPVREAPHLVADHLAGLGRQATEERLHSAWQRAEELFLKDYFAPHGLTWTSDRLIEELYHRYYRQLLADLDVDDADLRHARAIIAAYNHPVNWTTFPSVHTTLAEIKRRGYRVGIVSDWVSSLPRILRHLGLIQYLDWVLVSGTIGLSKPSQAFYRLAVQRAGTTADRMIHVGDSYYADVLGARTVGMEAVLVDWRGRSWPRLDVPLIRGIDELLSLLE</sequence>
<reference evidence="1" key="1">
    <citation type="submission" date="2020-02" db="EMBL/GenBank/DDBJ databases">
        <authorList>
            <person name="Meier V. D."/>
        </authorList>
    </citation>
    <scope>NUCLEOTIDE SEQUENCE</scope>
    <source>
        <strain evidence="1">AVDCRST_MAG26</strain>
    </source>
</reference>
<dbReference type="NCBIfam" id="TIGR01549">
    <property type="entry name" value="HAD-SF-IA-v1"/>
    <property type="match status" value="1"/>
</dbReference>
<dbReference type="SUPFAM" id="SSF56784">
    <property type="entry name" value="HAD-like"/>
    <property type="match status" value="1"/>
</dbReference>
<name>A0A6J4IM50_9CHLR</name>
<dbReference type="PANTHER" id="PTHR46191">
    <property type="match status" value="1"/>
</dbReference>
<organism evidence="1">
    <name type="scientific">uncultured Chloroflexia bacterium</name>
    <dbReference type="NCBI Taxonomy" id="1672391"/>
    <lineage>
        <taxon>Bacteria</taxon>
        <taxon>Bacillati</taxon>
        <taxon>Chloroflexota</taxon>
        <taxon>Chloroflexia</taxon>
        <taxon>environmental samples</taxon>
    </lineage>
</organism>
<protein>
    <recommendedName>
        <fullName evidence="2">HAD family hydrolase</fullName>
    </recommendedName>
</protein>
<proteinExistence type="predicted"/>
<evidence type="ECO:0000313" key="1">
    <source>
        <dbReference type="EMBL" id="CAA9254235.1"/>
    </source>
</evidence>
<dbReference type="EMBL" id="CADCTK010000466">
    <property type="protein sequence ID" value="CAA9254235.1"/>
    <property type="molecule type" value="Genomic_DNA"/>
</dbReference>